<protein>
    <recommendedName>
        <fullName evidence="2">U-box domain-containing protein</fullName>
    </recommendedName>
</protein>
<keyword evidence="1" id="KW-0175">Coiled coil</keyword>
<gene>
    <name evidence="3" type="ORF">Cvel_13472</name>
</gene>
<dbReference type="InterPro" id="IPR052085">
    <property type="entry name" value="WD-SAM-U-box"/>
</dbReference>
<evidence type="ECO:0000259" key="2">
    <source>
        <dbReference type="PROSITE" id="PS51698"/>
    </source>
</evidence>
<evidence type="ECO:0000256" key="1">
    <source>
        <dbReference type="SAM" id="Coils"/>
    </source>
</evidence>
<feature type="domain" description="U-box" evidence="2">
    <location>
        <begin position="3"/>
        <end position="76"/>
    </location>
</feature>
<dbReference type="Gene3D" id="3.30.40.10">
    <property type="entry name" value="Zinc/RING finger domain, C3HC4 (zinc finger)"/>
    <property type="match status" value="1"/>
</dbReference>
<reference evidence="3" key="1">
    <citation type="submission" date="2014-11" db="EMBL/GenBank/DDBJ databases">
        <authorList>
            <person name="Otto D Thomas"/>
            <person name="Naeem Raeece"/>
        </authorList>
    </citation>
    <scope>NUCLEOTIDE SEQUENCE</scope>
</reference>
<feature type="coiled-coil region" evidence="1">
    <location>
        <begin position="144"/>
        <end position="171"/>
    </location>
</feature>
<evidence type="ECO:0000313" key="3">
    <source>
        <dbReference type="EMBL" id="CEM55354.1"/>
    </source>
</evidence>
<accession>A0A0G4IDL6</accession>
<dbReference type="PROSITE" id="PS51698">
    <property type="entry name" value="U_BOX"/>
    <property type="match status" value="1"/>
</dbReference>
<proteinExistence type="predicted"/>
<sequence>MSEPPEILKCPITHELFEDPVIAGDGFTYERSAILAAWKKHGMISPLTRQPMGSTLIENKATKSAVQEWREKRSRVVACEQNQCGGEAQNFCATHRMLVCNRCCIPVGAPHKNCTAWLQEDLGDKIATSLGPVVKRIKGRSESLQSTADALDQLERRLDDDAEKAVESIKERRNRVRTLINLKEKVQKCFDRQLHTLDAESKEYTKLAFEEPCPIEELAFGEPLPEKLFGCLKRPRPSED</sequence>
<dbReference type="VEuPathDB" id="CryptoDB:Cvel_13472"/>
<dbReference type="CDD" id="cd16655">
    <property type="entry name" value="RING-Ubox_WDSUB1-like"/>
    <property type="match status" value="1"/>
</dbReference>
<dbReference type="PANTHER" id="PTHR46573">
    <property type="entry name" value="WD REPEAT, SAM AND U-BOX DOMAIN-CONTAINING PROTEIN 1"/>
    <property type="match status" value="1"/>
</dbReference>
<dbReference type="EMBL" id="CDMZ01005867">
    <property type="protein sequence ID" value="CEM55354.1"/>
    <property type="molecule type" value="Genomic_DNA"/>
</dbReference>
<dbReference type="InterPro" id="IPR013083">
    <property type="entry name" value="Znf_RING/FYVE/PHD"/>
</dbReference>
<dbReference type="AlphaFoldDB" id="A0A0G4IDL6"/>
<dbReference type="PANTHER" id="PTHR46573:SF1">
    <property type="entry name" value="WD REPEAT, SAM AND U-BOX DOMAIN-CONTAINING PROTEIN 1"/>
    <property type="match status" value="1"/>
</dbReference>
<dbReference type="Pfam" id="PF04564">
    <property type="entry name" value="U-box"/>
    <property type="match status" value="1"/>
</dbReference>
<organism evidence="3">
    <name type="scientific">Chromera velia CCMP2878</name>
    <dbReference type="NCBI Taxonomy" id="1169474"/>
    <lineage>
        <taxon>Eukaryota</taxon>
        <taxon>Sar</taxon>
        <taxon>Alveolata</taxon>
        <taxon>Colpodellida</taxon>
        <taxon>Chromeraceae</taxon>
        <taxon>Chromera</taxon>
    </lineage>
</organism>
<dbReference type="GO" id="GO:0004842">
    <property type="term" value="F:ubiquitin-protein transferase activity"/>
    <property type="evidence" value="ECO:0007669"/>
    <property type="project" value="InterPro"/>
</dbReference>
<name>A0A0G4IDL6_9ALVE</name>
<dbReference type="GO" id="GO:0016567">
    <property type="term" value="P:protein ubiquitination"/>
    <property type="evidence" value="ECO:0007669"/>
    <property type="project" value="InterPro"/>
</dbReference>
<dbReference type="InterPro" id="IPR003613">
    <property type="entry name" value="Ubox_domain"/>
</dbReference>
<dbReference type="SMART" id="SM00504">
    <property type="entry name" value="Ubox"/>
    <property type="match status" value="1"/>
</dbReference>
<dbReference type="SUPFAM" id="SSF57850">
    <property type="entry name" value="RING/U-box"/>
    <property type="match status" value="1"/>
</dbReference>